<dbReference type="GO" id="GO:0046983">
    <property type="term" value="F:protein dimerization activity"/>
    <property type="evidence" value="ECO:0007669"/>
    <property type="project" value="InterPro"/>
</dbReference>
<feature type="compositionally biased region" description="Low complexity" evidence="2">
    <location>
        <begin position="8"/>
        <end position="22"/>
    </location>
</feature>
<evidence type="ECO:0000259" key="3">
    <source>
        <dbReference type="PROSITE" id="PS50888"/>
    </source>
</evidence>
<feature type="region of interest" description="Disordered" evidence="2">
    <location>
        <begin position="107"/>
        <end position="144"/>
    </location>
</feature>
<reference evidence="5" key="1">
    <citation type="submission" date="2017-03" db="EMBL/GenBank/DDBJ databases">
        <title>Genomes of endolithic fungi from Antarctica.</title>
        <authorList>
            <person name="Coleine C."/>
            <person name="Masonjones S."/>
            <person name="Stajich J.E."/>
        </authorList>
    </citation>
    <scope>NUCLEOTIDE SEQUENCE [LARGE SCALE GENOMIC DNA]</scope>
    <source>
        <strain evidence="5">CCFEE 5527</strain>
    </source>
</reference>
<dbReference type="STRING" id="1507870.A0A1V8S8S4"/>
<dbReference type="Pfam" id="PF00010">
    <property type="entry name" value="HLH"/>
    <property type="match status" value="1"/>
</dbReference>
<dbReference type="PANTHER" id="PTHR47336:SF2">
    <property type="entry name" value="TRANSCRIPTION FACTOR HMS1-RELATED"/>
    <property type="match status" value="1"/>
</dbReference>
<feature type="region of interest" description="Disordered" evidence="2">
    <location>
        <begin position="169"/>
        <end position="223"/>
    </location>
</feature>
<keyword evidence="1" id="KW-0175">Coiled coil</keyword>
<proteinExistence type="predicted"/>
<dbReference type="CDD" id="cd11395">
    <property type="entry name" value="bHLHzip_SREBP_like"/>
    <property type="match status" value="1"/>
</dbReference>
<feature type="region of interest" description="Disordered" evidence="2">
    <location>
        <begin position="1"/>
        <end position="68"/>
    </location>
</feature>
<accession>A0A1V8S8S4</accession>
<feature type="compositionally biased region" description="Polar residues" evidence="2">
    <location>
        <begin position="34"/>
        <end position="44"/>
    </location>
</feature>
<dbReference type="AlphaFoldDB" id="A0A1V8S8S4"/>
<sequence>MSDRQPDQHWQQQQHSQQNQQHNYFDQIPLGTPPWQSNATPLSSNHRHPQQPQGYGLGGANRNVYQATPTSFDPYTGLTSTGLLSSNNVGFVTNPQWPSEMDVSTPSVFAPTQDPMDHVRTQASGLLPPTNESQRPSSRHAHTFPAKALAQPSNNLLSPDALRPTLQSRAKTAPVKPAAAVKRASKSPASDESEEDFVPDDAVTTSNPTQSTTTTRGRKRTRIPHTAVERRYRENLNAHLERLRQTVPSVASRRPSGNAAARPGEMSAMGAAIGEGAKPSKCEILNGAIEHIQALEREIAALRSENSELRARTQGLQGPGEGQVHGQGWYVSEMERGGGYGEWKGRAAG</sequence>
<dbReference type="SUPFAM" id="SSF47459">
    <property type="entry name" value="HLH, helix-loop-helix DNA-binding domain"/>
    <property type="match status" value="1"/>
</dbReference>
<feature type="compositionally biased region" description="Low complexity" evidence="2">
    <location>
        <begin position="204"/>
        <end position="215"/>
    </location>
</feature>
<dbReference type="PROSITE" id="PS50888">
    <property type="entry name" value="BHLH"/>
    <property type="match status" value="1"/>
</dbReference>
<dbReference type="InterPro" id="IPR052099">
    <property type="entry name" value="Regulatory_TF_Diverse"/>
</dbReference>
<dbReference type="EMBL" id="NAJO01000094">
    <property type="protein sequence ID" value="OQN95453.1"/>
    <property type="molecule type" value="Genomic_DNA"/>
</dbReference>
<comment type="caution">
    <text evidence="4">The sequence shown here is derived from an EMBL/GenBank/DDBJ whole genome shotgun (WGS) entry which is preliminary data.</text>
</comment>
<name>A0A1V8S8S4_9PEZI</name>
<protein>
    <recommendedName>
        <fullName evidence="3">BHLH domain-containing protein</fullName>
    </recommendedName>
</protein>
<evidence type="ECO:0000313" key="5">
    <source>
        <dbReference type="Proteomes" id="UP000192596"/>
    </source>
</evidence>
<evidence type="ECO:0000256" key="2">
    <source>
        <dbReference type="SAM" id="MobiDB-lite"/>
    </source>
</evidence>
<keyword evidence="5" id="KW-1185">Reference proteome</keyword>
<organism evidence="4 5">
    <name type="scientific">Cryoendolithus antarcticus</name>
    <dbReference type="NCBI Taxonomy" id="1507870"/>
    <lineage>
        <taxon>Eukaryota</taxon>
        <taxon>Fungi</taxon>
        <taxon>Dikarya</taxon>
        <taxon>Ascomycota</taxon>
        <taxon>Pezizomycotina</taxon>
        <taxon>Dothideomycetes</taxon>
        <taxon>Dothideomycetidae</taxon>
        <taxon>Cladosporiales</taxon>
        <taxon>Cladosporiaceae</taxon>
        <taxon>Cryoendolithus</taxon>
    </lineage>
</organism>
<dbReference type="InterPro" id="IPR036638">
    <property type="entry name" value="HLH_DNA-bd_sf"/>
</dbReference>
<feature type="domain" description="BHLH" evidence="3">
    <location>
        <begin position="220"/>
        <end position="295"/>
    </location>
</feature>
<gene>
    <name evidence="4" type="ORF">B0A48_18409</name>
</gene>
<dbReference type="PANTHER" id="PTHR47336">
    <property type="entry name" value="TRANSCRIPTION FACTOR HMS1-RELATED"/>
    <property type="match status" value="1"/>
</dbReference>
<dbReference type="Gene3D" id="4.10.280.10">
    <property type="entry name" value="Helix-loop-helix DNA-binding domain"/>
    <property type="match status" value="1"/>
</dbReference>
<evidence type="ECO:0000313" key="4">
    <source>
        <dbReference type="EMBL" id="OQN95453.1"/>
    </source>
</evidence>
<dbReference type="OrthoDB" id="2133190at2759"/>
<dbReference type="Proteomes" id="UP000192596">
    <property type="component" value="Unassembled WGS sequence"/>
</dbReference>
<feature type="coiled-coil region" evidence="1">
    <location>
        <begin position="285"/>
        <end position="312"/>
    </location>
</feature>
<dbReference type="InterPro" id="IPR011598">
    <property type="entry name" value="bHLH_dom"/>
</dbReference>
<dbReference type="SMART" id="SM00353">
    <property type="entry name" value="HLH"/>
    <property type="match status" value="1"/>
</dbReference>
<feature type="compositionally biased region" description="Low complexity" evidence="2">
    <location>
        <begin position="169"/>
        <end position="190"/>
    </location>
</feature>
<dbReference type="InParanoid" id="A0A1V8S8S4"/>
<evidence type="ECO:0000256" key="1">
    <source>
        <dbReference type="SAM" id="Coils"/>
    </source>
</evidence>